<comment type="caution">
    <text evidence="5">The sequence shown here is derived from an EMBL/GenBank/DDBJ whole genome shotgun (WGS) entry which is preliminary data.</text>
</comment>
<keyword evidence="5" id="KW-0223">Dioxygenase</keyword>
<proteinExistence type="inferred from homology"/>
<dbReference type="PANTHER" id="PTHR20883:SF15">
    <property type="entry name" value="PHYTANOYL-COA DIOXYGENASE DOMAIN-CONTAINING PROTEIN 1"/>
    <property type="match status" value="1"/>
</dbReference>
<dbReference type="Proteomes" id="UP000887013">
    <property type="component" value="Unassembled WGS sequence"/>
</dbReference>
<keyword evidence="2" id="KW-0479">Metal-binding</keyword>
<dbReference type="GO" id="GO:0051213">
    <property type="term" value="F:dioxygenase activity"/>
    <property type="evidence" value="ECO:0007669"/>
    <property type="project" value="UniProtKB-KW"/>
</dbReference>
<name>A0A8X6PGI6_NEPPI</name>
<dbReference type="EMBL" id="BMAW01020696">
    <property type="protein sequence ID" value="GFT69369.1"/>
    <property type="molecule type" value="Genomic_DNA"/>
</dbReference>
<feature type="non-terminal residue" evidence="5">
    <location>
        <position position="68"/>
    </location>
</feature>
<dbReference type="PANTHER" id="PTHR20883">
    <property type="entry name" value="PHYTANOYL-COA DIOXYGENASE DOMAIN CONTAINING 1"/>
    <property type="match status" value="1"/>
</dbReference>
<keyword evidence="5" id="KW-0560">Oxidoreductase</keyword>
<organism evidence="5 6">
    <name type="scientific">Nephila pilipes</name>
    <name type="common">Giant wood spider</name>
    <name type="synonym">Nephila maculata</name>
    <dbReference type="NCBI Taxonomy" id="299642"/>
    <lineage>
        <taxon>Eukaryota</taxon>
        <taxon>Metazoa</taxon>
        <taxon>Ecdysozoa</taxon>
        <taxon>Arthropoda</taxon>
        <taxon>Chelicerata</taxon>
        <taxon>Arachnida</taxon>
        <taxon>Araneae</taxon>
        <taxon>Araneomorphae</taxon>
        <taxon>Entelegynae</taxon>
        <taxon>Araneoidea</taxon>
        <taxon>Nephilidae</taxon>
        <taxon>Nephila</taxon>
    </lineage>
</organism>
<evidence type="ECO:0000313" key="6">
    <source>
        <dbReference type="Proteomes" id="UP000887013"/>
    </source>
</evidence>
<comment type="similarity">
    <text evidence="4">Belongs to the PhyH family. PHYHD1 subfamily.</text>
</comment>
<dbReference type="SUPFAM" id="SSF51197">
    <property type="entry name" value="Clavaminate synthase-like"/>
    <property type="match status" value="1"/>
</dbReference>
<gene>
    <name evidence="5" type="primary">Os03g0708100</name>
    <name evidence="5" type="ORF">NPIL_554701</name>
</gene>
<protein>
    <submittedName>
        <fullName evidence="5">Phytanoyl-CoA dioxygenase 1</fullName>
    </submittedName>
</protein>
<dbReference type="OrthoDB" id="6407779at2759"/>
<dbReference type="Pfam" id="PF05721">
    <property type="entry name" value="PhyH"/>
    <property type="match status" value="1"/>
</dbReference>
<dbReference type="GO" id="GO:0046872">
    <property type="term" value="F:metal ion binding"/>
    <property type="evidence" value="ECO:0007669"/>
    <property type="project" value="UniProtKB-KW"/>
</dbReference>
<dbReference type="InterPro" id="IPR008775">
    <property type="entry name" value="Phytyl_CoA_dOase-like"/>
</dbReference>
<keyword evidence="3" id="KW-0408">Iron</keyword>
<comment type="cofactor">
    <cofactor evidence="1">
        <name>Fe cation</name>
        <dbReference type="ChEBI" id="CHEBI:24875"/>
    </cofactor>
</comment>
<accession>A0A8X6PGI6</accession>
<evidence type="ECO:0000256" key="4">
    <source>
        <dbReference type="ARBA" id="ARBA00038356"/>
    </source>
</evidence>
<evidence type="ECO:0000256" key="2">
    <source>
        <dbReference type="ARBA" id="ARBA00022723"/>
    </source>
</evidence>
<dbReference type="Gene3D" id="2.60.120.620">
    <property type="entry name" value="q2cbj1_9rhob like domain"/>
    <property type="match status" value="1"/>
</dbReference>
<evidence type="ECO:0000256" key="3">
    <source>
        <dbReference type="ARBA" id="ARBA00023004"/>
    </source>
</evidence>
<evidence type="ECO:0000256" key="1">
    <source>
        <dbReference type="ARBA" id="ARBA00001962"/>
    </source>
</evidence>
<reference evidence="5" key="1">
    <citation type="submission" date="2020-08" db="EMBL/GenBank/DDBJ databases">
        <title>Multicomponent nature underlies the extraordinary mechanical properties of spider dragline silk.</title>
        <authorList>
            <person name="Kono N."/>
            <person name="Nakamura H."/>
            <person name="Mori M."/>
            <person name="Yoshida Y."/>
            <person name="Ohtoshi R."/>
            <person name="Malay A.D."/>
            <person name="Moran D.A.P."/>
            <person name="Tomita M."/>
            <person name="Numata K."/>
            <person name="Arakawa K."/>
        </authorList>
    </citation>
    <scope>NUCLEOTIDE SEQUENCE</scope>
</reference>
<dbReference type="AlphaFoldDB" id="A0A8X6PGI6"/>
<sequence length="68" mass="7831">MKTLHYKDPVVVQSMIIFKKPKIGEIVRPHQDSTFLYTDPPTCIGLWFPLEDATIENGCLWYVPGSHK</sequence>
<keyword evidence="6" id="KW-1185">Reference proteome</keyword>
<evidence type="ECO:0000313" key="5">
    <source>
        <dbReference type="EMBL" id="GFT69369.1"/>
    </source>
</evidence>